<sequence length="398" mass="44775">MKLIKYIYVVLSLAILMACDDKYDNLTGIGVNSFTVECLSCKIDSMVVVRLTNVAPGHHSLSQIDVRNPYGLSWGTVDMRSGKGEIVIRRDTLEKYALKSSGKYTLTPNYNEIQIPNVNFISMDDPRCSCVSTLLIPPAAAITLQADVLGSQLQDTTKIVGTLYQSEYPVYFQYSMLTSELNNPKYKLDEFQLKLYSKKKGKDVILDKRQYSISGDTVMIKGIDYQRDDEISLKMHVKMGDLTDDVVSLAYKVNRWVFDNETKNRILSSNGNMYFNLTNGSRSTTPISSPRIEYIDKNKIRLVGNADTLVTAVKYSNDAAFKDRDVYQVINKYDQGTPVSDGICSSLGSKNGIAVRLDYKDNKGQDTHSWALIYVNAIGTSEDADALDFSYQYRPRSY</sequence>
<dbReference type="RefSeq" id="WP_234129073.1">
    <property type="nucleotide sequence ID" value="NZ_JAHYQA010000012.1"/>
</dbReference>
<evidence type="ECO:0008006" key="3">
    <source>
        <dbReference type="Google" id="ProtNLM"/>
    </source>
</evidence>
<dbReference type="EMBL" id="JAHYQA010000012">
    <property type="protein sequence ID" value="MCE9239252.1"/>
    <property type="molecule type" value="Genomic_DNA"/>
</dbReference>
<gene>
    <name evidence="1" type="ORF">K0H07_19080</name>
</gene>
<dbReference type="PROSITE" id="PS51257">
    <property type="entry name" value="PROKAR_LIPOPROTEIN"/>
    <property type="match status" value="1"/>
</dbReference>
<organism evidence="1 2">
    <name type="scientific">Bacteroides thetaiotaomicron</name>
    <dbReference type="NCBI Taxonomy" id="818"/>
    <lineage>
        <taxon>Bacteria</taxon>
        <taxon>Pseudomonadati</taxon>
        <taxon>Bacteroidota</taxon>
        <taxon>Bacteroidia</taxon>
        <taxon>Bacteroidales</taxon>
        <taxon>Bacteroidaceae</taxon>
        <taxon>Bacteroides</taxon>
    </lineage>
</organism>
<dbReference type="Proteomes" id="UP001200544">
    <property type="component" value="Unassembled WGS sequence"/>
</dbReference>
<name>A0AAW4ZB65_BACT4</name>
<evidence type="ECO:0000313" key="2">
    <source>
        <dbReference type="Proteomes" id="UP001200544"/>
    </source>
</evidence>
<reference evidence="1" key="1">
    <citation type="submission" date="2021-07" db="EMBL/GenBank/DDBJ databases">
        <title>Comparative genomics of Bacteroides fragilis group isolates reveals species-dependent resistance mechanisms and validates clinical tools for resistance prediction.</title>
        <authorList>
            <person name="Wallace M.J."/>
            <person name="Jean S."/>
            <person name="Wallace M.A."/>
            <person name="Carey-Ann B.D."/>
            <person name="Dantas G."/>
        </authorList>
    </citation>
    <scope>NUCLEOTIDE SEQUENCE</scope>
    <source>
        <strain evidence="1">BJH_160</strain>
    </source>
</reference>
<protein>
    <recommendedName>
        <fullName evidence="3">DUF1735 domain-containing protein</fullName>
    </recommendedName>
</protein>
<proteinExistence type="predicted"/>
<comment type="caution">
    <text evidence="1">The sequence shown here is derived from an EMBL/GenBank/DDBJ whole genome shotgun (WGS) entry which is preliminary data.</text>
</comment>
<dbReference type="AlphaFoldDB" id="A0AAW4ZB65"/>
<accession>A0AAW4ZB65</accession>
<evidence type="ECO:0000313" key="1">
    <source>
        <dbReference type="EMBL" id="MCE9239252.1"/>
    </source>
</evidence>